<dbReference type="EMBL" id="GGEC01078994">
    <property type="protein sequence ID" value="MBX59478.1"/>
    <property type="molecule type" value="Transcribed_RNA"/>
</dbReference>
<dbReference type="AlphaFoldDB" id="A0A2P2PXJ9"/>
<organism evidence="1">
    <name type="scientific">Rhizophora mucronata</name>
    <name type="common">Asiatic mangrove</name>
    <dbReference type="NCBI Taxonomy" id="61149"/>
    <lineage>
        <taxon>Eukaryota</taxon>
        <taxon>Viridiplantae</taxon>
        <taxon>Streptophyta</taxon>
        <taxon>Embryophyta</taxon>
        <taxon>Tracheophyta</taxon>
        <taxon>Spermatophyta</taxon>
        <taxon>Magnoliopsida</taxon>
        <taxon>eudicotyledons</taxon>
        <taxon>Gunneridae</taxon>
        <taxon>Pentapetalae</taxon>
        <taxon>rosids</taxon>
        <taxon>fabids</taxon>
        <taxon>Malpighiales</taxon>
        <taxon>Rhizophoraceae</taxon>
        <taxon>Rhizophora</taxon>
    </lineage>
</organism>
<accession>A0A2P2PXJ9</accession>
<reference evidence="1" key="1">
    <citation type="submission" date="2018-02" db="EMBL/GenBank/DDBJ databases">
        <title>Rhizophora mucronata_Transcriptome.</title>
        <authorList>
            <person name="Meera S.P."/>
            <person name="Sreeshan A."/>
            <person name="Augustine A."/>
        </authorList>
    </citation>
    <scope>NUCLEOTIDE SEQUENCE</scope>
    <source>
        <tissue evidence="1">Leaf</tissue>
    </source>
</reference>
<proteinExistence type="predicted"/>
<name>A0A2P2PXJ9_RHIMU</name>
<sequence>MVLRQKKVSPDFFIVLPFRLTPHHNTIALNPSEMCI</sequence>
<evidence type="ECO:0000313" key="1">
    <source>
        <dbReference type="EMBL" id="MBX59478.1"/>
    </source>
</evidence>
<protein>
    <submittedName>
        <fullName evidence="1">Uncharacterized protein</fullName>
    </submittedName>
</protein>